<dbReference type="GeneID" id="112684672"/>
<evidence type="ECO:0000256" key="4">
    <source>
        <dbReference type="ARBA" id="ARBA00022980"/>
    </source>
</evidence>
<dbReference type="PANTHER" id="PTHR33618">
    <property type="entry name" value="39S RIBOSOMAL PROTEIN L53, MITOCHONDRIAL"/>
    <property type="match status" value="1"/>
</dbReference>
<evidence type="ECO:0000256" key="3">
    <source>
        <dbReference type="ARBA" id="ARBA00022946"/>
    </source>
</evidence>
<reference evidence="10" key="1">
    <citation type="submission" date="2025-08" db="UniProtKB">
        <authorList>
            <consortium name="RefSeq"/>
        </authorList>
    </citation>
    <scope>IDENTIFICATION</scope>
    <source>
        <tissue evidence="10">Whole body</tissue>
    </source>
</reference>
<evidence type="ECO:0000256" key="1">
    <source>
        <dbReference type="ARBA" id="ARBA00004173"/>
    </source>
</evidence>
<dbReference type="InterPro" id="IPR019716">
    <property type="entry name" value="Ribosomal_mL53"/>
</dbReference>
<dbReference type="AlphaFoldDB" id="A0A8B8FNN2"/>
<keyword evidence="3" id="KW-0809">Transit peptide</keyword>
<evidence type="ECO:0000256" key="8">
    <source>
        <dbReference type="ARBA" id="ARBA00042721"/>
    </source>
</evidence>
<dbReference type="CTD" id="116540"/>
<gene>
    <name evidence="10" type="primary">LOC112684672</name>
</gene>
<dbReference type="Gene3D" id="3.40.30.10">
    <property type="entry name" value="Glutaredoxin"/>
    <property type="match status" value="1"/>
</dbReference>
<comment type="subcellular location">
    <subcellularLocation>
        <location evidence="1">Mitochondrion</location>
    </subcellularLocation>
</comment>
<dbReference type="GO" id="GO:0005762">
    <property type="term" value="C:mitochondrial large ribosomal subunit"/>
    <property type="evidence" value="ECO:0007669"/>
    <property type="project" value="TreeGrafter"/>
</dbReference>
<protein>
    <recommendedName>
        <fullName evidence="7">Large ribosomal subunit protein mL53</fullName>
    </recommendedName>
    <alternativeName>
        <fullName evidence="8">39S ribosomal protein L53, mitochondrial</fullName>
    </alternativeName>
</protein>
<keyword evidence="6" id="KW-0687">Ribonucleoprotein</keyword>
<dbReference type="OrthoDB" id="6618793at2759"/>
<dbReference type="InterPro" id="IPR052473">
    <property type="entry name" value="mtLSU_mL53"/>
</dbReference>
<evidence type="ECO:0000256" key="2">
    <source>
        <dbReference type="ARBA" id="ARBA00005557"/>
    </source>
</evidence>
<proteinExistence type="inferred from homology"/>
<keyword evidence="4 10" id="KW-0689">Ribosomal protein</keyword>
<keyword evidence="5" id="KW-0496">Mitochondrion</keyword>
<evidence type="ECO:0000256" key="7">
    <source>
        <dbReference type="ARBA" id="ARBA00035180"/>
    </source>
</evidence>
<organism evidence="9 10">
    <name type="scientific">Sipha flava</name>
    <name type="common">yellow sugarcane aphid</name>
    <dbReference type="NCBI Taxonomy" id="143950"/>
    <lineage>
        <taxon>Eukaryota</taxon>
        <taxon>Metazoa</taxon>
        <taxon>Ecdysozoa</taxon>
        <taxon>Arthropoda</taxon>
        <taxon>Hexapoda</taxon>
        <taxon>Insecta</taxon>
        <taxon>Pterygota</taxon>
        <taxon>Neoptera</taxon>
        <taxon>Paraneoptera</taxon>
        <taxon>Hemiptera</taxon>
        <taxon>Sternorrhyncha</taxon>
        <taxon>Aphidomorpha</taxon>
        <taxon>Aphidoidea</taxon>
        <taxon>Aphididae</taxon>
        <taxon>Sipha</taxon>
    </lineage>
</organism>
<dbReference type="RefSeq" id="XP_025412096.1">
    <property type="nucleotide sequence ID" value="XM_025556311.1"/>
</dbReference>
<evidence type="ECO:0000313" key="9">
    <source>
        <dbReference type="Proteomes" id="UP000694846"/>
    </source>
</evidence>
<keyword evidence="9" id="KW-1185">Reference proteome</keyword>
<name>A0A8B8FNN2_9HEMI</name>
<dbReference type="Pfam" id="PF10780">
    <property type="entry name" value="MRP_L53"/>
    <property type="match status" value="1"/>
</dbReference>
<sequence length="136" mass="15353">MSLPFSGSKTRSSGLVSAVKKQTQLLNLKPVKRVLVKFDPFSQNAVTARNFMYYMLSPKVIDTNPLCLVKNEVVNDRSEPTIDISLVNGESVLFKCENLNILEIFQQFNKHITPLAPKEEIIEVSAKKTENKKGKR</sequence>
<evidence type="ECO:0000256" key="6">
    <source>
        <dbReference type="ARBA" id="ARBA00023274"/>
    </source>
</evidence>
<evidence type="ECO:0000313" key="10">
    <source>
        <dbReference type="RefSeq" id="XP_025412096.1"/>
    </source>
</evidence>
<dbReference type="PANTHER" id="PTHR33618:SF1">
    <property type="entry name" value="LARGE RIBOSOMAL SUBUNIT PROTEIN ML53"/>
    <property type="match status" value="1"/>
</dbReference>
<comment type="similarity">
    <text evidence="2">Belongs to the mitochondrion-specific ribosomal protein mL53 family.</text>
</comment>
<dbReference type="Proteomes" id="UP000694846">
    <property type="component" value="Unplaced"/>
</dbReference>
<evidence type="ECO:0000256" key="5">
    <source>
        <dbReference type="ARBA" id="ARBA00023128"/>
    </source>
</evidence>
<accession>A0A8B8FNN2</accession>